<dbReference type="SUPFAM" id="SSF48452">
    <property type="entry name" value="TPR-like"/>
    <property type="match status" value="4"/>
</dbReference>
<dbReference type="Pfam" id="PF13181">
    <property type="entry name" value="TPR_8"/>
    <property type="match status" value="1"/>
</dbReference>
<feature type="compositionally biased region" description="Basic and acidic residues" evidence="2">
    <location>
        <begin position="252"/>
        <end position="271"/>
    </location>
</feature>
<keyword evidence="3" id="KW-0472">Membrane</keyword>
<protein>
    <submittedName>
        <fullName evidence="4">Tetratricopeptide repeat family protein</fullName>
    </submittedName>
</protein>
<dbReference type="RefSeq" id="WP_014242769.1">
    <property type="nucleotide sequence ID" value="NC_016620.1"/>
</dbReference>
<evidence type="ECO:0000256" key="2">
    <source>
        <dbReference type="SAM" id="MobiDB-lite"/>
    </source>
</evidence>
<dbReference type="PROSITE" id="PS50005">
    <property type="entry name" value="TPR"/>
    <property type="match status" value="3"/>
</dbReference>
<evidence type="ECO:0000313" key="4">
    <source>
        <dbReference type="EMBL" id="CBW24980.1"/>
    </source>
</evidence>
<reference evidence="5" key="1">
    <citation type="journal article" date="2013" name="ISME J.">
        <title>A small predatory core genome in the divergent marine Bacteriovorax marinus SJ and the terrestrial Bdellovibrio bacteriovorus.</title>
        <authorList>
            <person name="Crossman L.C."/>
            <person name="Chen H."/>
            <person name="Cerdeno-Tarraga A.M."/>
            <person name="Brooks K."/>
            <person name="Quail M.A."/>
            <person name="Pineiro S.A."/>
            <person name="Hobley L."/>
            <person name="Sockett R.E."/>
            <person name="Bentley S.D."/>
            <person name="Parkhill J."/>
            <person name="Williams H.N."/>
            <person name="Stine O.C."/>
        </authorList>
    </citation>
    <scope>NUCLEOTIDE SEQUENCE [LARGE SCALE GENOMIC DNA]</scope>
    <source>
        <strain evidence="5">ATCC BAA-682 / DSM 15412 / SJ</strain>
    </source>
</reference>
<accession>E1X1R1</accession>
<dbReference type="Pfam" id="PF13432">
    <property type="entry name" value="TPR_16"/>
    <property type="match status" value="2"/>
</dbReference>
<keyword evidence="1" id="KW-0802">TPR repeat</keyword>
<evidence type="ECO:0000256" key="1">
    <source>
        <dbReference type="PROSITE-ProRule" id="PRU00339"/>
    </source>
</evidence>
<dbReference type="eggNOG" id="COG0457">
    <property type="taxonomic scope" value="Bacteria"/>
</dbReference>
<evidence type="ECO:0000313" key="5">
    <source>
        <dbReference type="Proteomes" id="UP000008963"/>
    </source>
</evidence>
<keyword evidence="5" id="KW-1185">Reference proteome</keyword>
<feature type="repeat" description="TPR" evidence="1">
    <location>
        <begin position="741"/>
        <end position="774"/>
    </location>
</feature>
<feature type="repeat" description="TPR" evidence="1">
    <location>
        <begin position="979"/>
        <end position="1012"/>
    </location>
</feature>
<dbReference type="OrthoDB" id="5287125at2"/>
<dbReference type="Pfam" id="PF13174">
    <property type="entry name" value="TPR_6"/>
    <property type="match status" value="1"/>
</dbReference>
<sequence>MSKKYRVKLINDRIVGPFVAEQIGELYVKGHLLGDEKCQVFPVGDWLTLKDFDELKEIIVKATKEGKIKAKDSGERTQTFARINKPKTKKQAVKKDKGFQEFQYKKEDISRVDYEALEEKFKEEAKELESIEEELGHVNEVPVEEPEENDGVEKTVIINRSSLSNDNVDKTVIVNPNPFREKVEEKIEDEPEEDTNSEEEEEVEEEPKEEVLNTQEATEFINVKELLPDIKQVANVAEKEFEEKVIEEEAEEAKLTPEKKVKEEEAEEKEKKKSKRKKTTPIVAVAFIVILWTLLFPEKEEKKLDPVRVSIQFPIQAEFLDSVKSTEALNRGLDHYSQGTYLSKIKASLEFSKSLHHQFKNNKALGYLILTYSEIFENSNDEKKSIRTIFKLIEIARSKMLSDANVAAGSALFYQKIGKAQSANRILENFIRINKPTVNLLSIYLNVLIEVGNYIEARKVFDMLSGLKNKNEATYLSILNFYEENDLQDKVKETIAEARNSFPKSIPLLLRYAKYQFDIGDYKKYEAVLKVIQSLNSGRSPMYYAKFLEYMGILAAIKKDNNKAVLLFRLALKIHESDELRSKLSLLELGGSSNVEKIILESKIVELMKKAKNAVKERKWEIAFINAIKASDLDSSYIPAQLLLGNIQVKRGYYEDAIKTFNRMKKEYPLNKKINIYLVEAYIKAFKLSKAEVELRTLAQSKLSDSYIFYSLQAKYYLRREFYENAISKFKESIKRNPVNDDDYFELAKIYLKFRKFKSAKNMLTRSISLDPVNIEYHSAYANILYELEGAETAIGYLRNLLKQNRDNPKILGDIAIYYYKNGQNIEFQEYKKRVEKLASTDASFYEFLIYSAELDDRDDDVIKYGKELIKINPGDLDVQIKLGKNLYDKGLYKEALNMFESILARLESFPRANYYLAKTYIKLRDLKKAHIMAEREVKNNPSLEFGYFILGEVFRLEKKYREAELNFKRSISKNGRYVEALMGMGWIKWKQGYLDRAREYYLKALKENQNNGEIHRALGYIYKEIGQSSLAIDSFRVYLDLTPAAKDRAQIQGLMKSLR</sequence>
<dbReference type="EMBL" id="FQ312005">
    <property type="protein sequence ID" value="CBW24980.1"/>
    <property type="molecule type" value="Genomic_DNA"/>
</dbReference>
<dbReference type="InterPro" id="IPR011990">
    <property type="entry name" value="TPR-like_helical_dom_sf"/>
</dbReference>
<feature type="region of interest" description="Disordered" evidence="2">
    <location>
        <begin position="250"/>
        <end position="275"/>
    </location>
</feature>
<dbReference type="SMART" id="SM00028">
    <property type="entry name" value="TPR"/>
    <property type="match status" value="10"/>
</dbReference>
<dbReference type="Proteomes" id="UP000008963">
    <property type="component" value="Chromosome"/>
</dbReference>
<proteinExistence type="predicted"/>
<keyword evidence="3" id="KW-1133">Transmembrane helix</keyword>
<evidence type="ECO:0000256" key="3">
    <source>
        <dbReference type="SAM" id="Phobius"/>
    </source>
</evidence>
<dbReference type="HOGENOM" id="CLU_306680_0_0_7"/>
<feature type="transmembrane region" description="Helical" evidence="3">
    <location>
        <begin position="279"/>
        <end position="296"/>
    </location>
</feature>
<dbReference type="STRING" id="862908.BMS_0038"/>
<dbReference type="AlphaFoldDB" id="E1X1R1"/>
<dbReference type="KEGG" id="bmx:BMS_0038"/>
<dbReference type="PATRIC" id="fig|862908.3.peg.36"/>
<gene>
    <name evidence="4" type="ordered locus">BMS_0038</name>
</gene>
<feature type="region of interest" description="Disordered" evidence="2">
    <location>
        <begin position="168"/>
        <end position="215"/>
    </location>
</feature>
<dbReference type="Gene3D" id="1.25.40.10">
    <property type="entry name" value="Tetratricopeptide repeat domain"/>
    <property type="match status" value="4"/>
</dbReference>
<dbReference type="PANTHER" id="PTHR12558">
    <property type="entry name" value="CELL DIVISION CYCLE 16,23,27"/>
    <property type="match status" value="1"/>
</dbReference>
<dbReference type="InterPro" id="IPR019734">
    <property type="entry name" value="TPR_rpt"/>
</dbReference>
<name>E1X1R1_HALMS</name>
<keyword evidence="3" id="KW-0812">Transmembrane</keyword>
<dbReference type="eggNOG" id="COG3071">
    <property type="taxonomic scope" value="Bacteria"/>
</dbReference>
<organism evidence="4 5">
    <name type="scientific">Halobacteriovorax marinus (strain ATCC BAA-682 / DSM 15412 / SJ)</name>
    <name type="common">Bacteriovorax marinus</name>
    <dbReference type="NCBI Taxonomy" id="862908"/>
    <lineage>
        <taxon>Bacteria</taxon>
        <taxon>Pseudomonadati</taxon>
        <taxon>Bdellovibrionota</taxon>
        <taxon>Bacteriovoracia</taxon>
        <taxon>Bacteriovoracales</taxon>
        <taxon>Halobacteriovoraceae</taxon>
        <taxon>Halobacteriovorax</taxon>
    </lineage>
</organism>
<feature type="compositionally biased region" description="Acidic residues" evidence="2">
    <location>
        <begin position="186"/>
        <end position="208"/>
    </location>
</feature>
<dbReference type="PANTHER" id="PTHR12558:SF13">
    <property type="entry name" value="CELL DIVISION CYCLE PROTEIN 27 HOMOLOG"/>
    <property type="match status" value="1"/>
</dbReference>
<feature type="repeat" description="TPR" evidence="1">
    <location>
        <begin position="1013"/>
        <end position="1046"/>
    </location>
</feature>